<evidence type="ECO:0000313" key="3">
    <source>
        <dbReference type="EMBL" id="NHT75838.1"/>
    </source>
</evidence>
<gene>
    <name evidence="3" type="ORF">G8E10_08775</name>
</gene>
<name>A0AA43ZDJ1_9HYPH</name>
<dbReference type="Gene3D" id="3.40.50.1980">
    <property type="entry name" value="Nitrogenase molybdenum iron protein domain"/>
    <property type="match status" value="2"/>
</dbReference>
<comment type="caution">
    <text evidence="3">The sequence shown here is derived from an EMBL/GenBank/DDBJ whole genome shotgun (WGS) entry which is preliminary data.</text>
</comment>
<dbReference type="Pfam" id="PF01497">
    <property type="entry name" value="Peripla_BP_2"/>
    <property type="match status" value="1"/>
</dbReference>
<dbReference type="InterPro" id="IPR050902">
    <property type="entry name" value="ABC_Transporter_SBP"/>
</dbReference>
<proteinExistence type="predicted"/>
<dbReference type="PANTHER" id="PTHR30535:SF34">
    <property type="entry name" value="MOLYBDATE-BINDING PROTEIN MOLA"/>
    <property type="match status" value="1"/>
</dbReference>
<dbReference type="EMBL" id="JAANCM010000003">
    <property type="protein sequence ID" value="NHT75838.1"/>
    <property type="molecule type" value="Genomic_DNA"/>
</dbReference>
<feature type="chain" id="PRO_5041231360" evidence="1">
    <location>
        <begin position="18"/>
        <end position="384"/>
    </location>
</feature>
<feature type="domain" description="Fe/B12 periplasmic-binding" evidence="2">
    <location>
        <begin position="51"/>
        <end position="352"/>
    </location>
</feature>
<dbReference type="PANTHER" id="PTHR30535">
    <property type="entry name" value="VITAMIN B12-BINDING PROTEIN"/>
    <property type="match status" value="1"/>
</dbReference>
<evidence type="ECO:0000313" key="4">
    <source>
        <dbReference type="Proteomes" id="UP001155840"/>
    </source>
</evidence>
<sequence>MRLLRSAVLTAAFVASAWTALSVGTAGATDYPLVVKDLSGREITIPSEPKRIVVQDGRDLFALALLDRADPFARVVAWNNILSRSDPASWAVFQKQWPESSAKLIDMKFGDEGQVNLEQVAATKPDLLVFQTRVRQALDDADLFNRLAKLGIPIILIDTELEPTVNAPKTVDLLGKVLNRETEAKEFTDFYAERLAKVQAGFAGAEKPKVFVEAKAGQKGLDSCCFTHGDVYWGKIVADAGGINIGTQLVKGRTGDVTTETLIAEKPDVFLMTGSPFSNEGSVSPAFGLNADKAAIETSLRTLSERKGFSYIKAVEENRVVGLYHQLYASAWNIYAVEYLAKAFYPERFADLDPDADLATIIGSFTGLPKGLTTVYGAKAAPAK</sequence>
<protein>
    <submittedName>
        <fullName evidence="3">ABC transporter substrate-binding protein</fullName>
    </submittedName>
</protein>
<evidence type="ECO:0000256" key="1">
    <source>
        <dbReference type="SAM" id="SignalP"/>
    </source>
</evidence>
<organism evidence="3 4">
    <name type="scientific">Ferranicluibacter rubi</name>
    <dbReference type="NCBI Taxonomy" id="2715133"/>
    <lineage>
        <taxon>Bacteria</taxon>
        <taxon>Pseudomonadati</taxon>
        <taxon>Pseudomonadota</taxon>
        <taxon>Alphaproteobacteria</taxon>
        <taxon>Hyphomicrobiales</taxon>
        <taxon>Rhizobiaceae</taxon>
        <taxon>Ferranicluibacter</taxon>
    </lineage>
</organism>
<reference evidence="3" key="1">
    <citation type="submission" date="2020-03" db="EMBL/GenBank/DDBJ databases">
        <title>Ferranicluibacter endophyticum gen. nov., sp. nov., a new genus isolated from Rubus ulmifolius Schott. stem.</title>
        <authorList>
            <person name="Roca-Couso R."/>
            <person name="Flores-Felix J.D."/>
            <person name="Igual J.M."/>
            <person name="Rivas R."/>
        </authorList>
    </citation>
    <scope>NUCLEOTIDE SEQUENCE</scope>
    <source>
        <strain evidence="3">CRRU44</strain>
    </source>
</reference>
<evidence type="ECO:0000259" key="2">
    <source>
        <dbReference type="PROSITE" id="PS50983"/>
    </source>
</evidence>
<dbReference type="InterPro" id="IPR002491">
    <property type="entry name" value="ABC_transptr_periplasmic_BD"/>
</dbReference>
<feature type="signal peptide" evidence="1">
    <location>
        <begin position="1"/>
        <end position="17"/>
    </location>
</feature>
<accession>A0AA43ZDJ1</accession>
<dbReference type="SUPFAM" id="SSF53807">
    <property type="entry name" value="Helical backbone' metal receptor"/>
    <property type="match status" value="1"/>
</dbReference>
<keyword evidence="1" id="KW-0732">Signal</keyword>
<dbReference type="AlphaFoldDB" id="A0AA43ZDJ1"/>
<dbReference type="RefSeq" id="WP_165910638.1">
    <property type="nucleotide sequence ID" value="NZ_JAANCM010000003.1"/>
</dbReference>
<keyword evidence="4" id="KW-1185">Reference proteome</keyword>
<dbReference type="Proteomes" id="UP001155840">
    <property type="component" value="Unassembled WGS sequence"/>
</dbReference>
<dbReference type="PROSITE" id="PS50983">
    <property type="entry name" value="FE_B12_PBP"/>
    <property type="match status" value="1"/>
</dbReference>